<comment type="catalytic activity">
    <reaction evidence="8">
        <text>L-seryl-[protein] + ATP = O-phospho-L-seryl-[protein] + ADP + H(+)</text>
        <dbReference type="Rhea" id="RHEA:17989"/>
        <dbReference type="Rhea" id="RHEA-COMP:9863"/>
        <dbReference type="Rhea" id="RHEA-COMP:11604"/>
        <dbReference type="ChEBI" id="CHEBI:15378"/>
        <dbReference type="ChEBI" id="CHEBI:29999"/>
        <dbReference type="ChEBI" id="CHEBI:30616"/>
        <dbReference type="ChEBI" id="CHEBI:83421"/>
        <dbReference type="ChEBI" id="CHEBI:456216"/>
        <dbReference type="EC" id="2.7.11.1"/>
    </reaction>
</comment>
<evidence type="ECO:0000256" key="3">
    <source>
        <dbReference type="ARBA" id="ARBA00022679"/>
    </source>
</evidence>
<feature type="domain" description="Protein kinase" evidence="11">
    <location>
        <begin position="98"/>
        <end position="394"/>
    </location>
</feature>
<evidence type="ECO:0000256" key="4">
    <source>
        <dbReference type="ARBA" id="ARBA00022741"/>
    </source>
</evidence>
<keyword evidence="5 12" id="KW-0418">Kinase</keyword>
<dbReference type="Proteomes" id="UP000199598">
    <property type="component" value="Unassembled WGS sequence"/>
</dbReference>
<dbReference type="InterPro" id="IPR017441">
    <property type="entry name" value="Protein_kinase_ATP_BS"/>
</dbReference>
<comment type="catalytic activity">
    <reaction evidence="7">
        <text>L-threonyl-[protein] + ATP = O-phospho-L-threonyl-[protein] + ADP + H(+)</text>
        <dbReference type="Rhea" id="RHEA:46608"/>
        <dbReference type="Rhea" id="RHEA-COMP:11060"/>
        <dbReference type="Rhea" id="RHEA-COMP:11605"/>
        <dbReference type="ChEBI" id="CHEBI:15378"/>
        <dbReference type="ChEBI" id="CHEBI:30013"/>
        <dbReference type="ChEBI" id="CHEBI:30616"/>
        <dbReference type="ChEBI" id="CHEBI:61977"/>
        <dbReference type="ChEBI" id="CHEBI:456216"/>
        <dbReference type="EC" id="2.7.11.1"/>
    </reaction>
</comment>
<protein>
    <submittedName>
        <fullName evidence="12">Serine/threonine protein kinase</fullName>
    </submittedName>
</protein>
<evidence type="ECO:0000259" key="11">
    <source>
        <dbReference type="PROSITE" id="PS50011"/>
    </source>
</evidence>
<proteinExistence type="inferred from homology"/>
<evidence type="ECO:0000256" key="2">
    <source>
        <dbReference type="ARBA" id="ARBA00022527"/>
    </source>
</evidence>
<evidence type="ECO:0000256" key="5">
    <source>
        <dbReference type="ARBA" id="ARBA00022777"/>
    </source>
</evidence>
<evidence type="ECO:0000256" key="9">
    <source>
        <dbReference type="PROSITE-ProRule" id="PRU10141"/>
    </source>
</evidence>
<dbReference type="PANTHER" id="PTHR48012:SF10">
    <property type="entry name" value="FI20177P1"/>
    <property type="match status" value="1"/>
</dbReference>
<dbReference type="InterPro" id="IPR011009">
    <property type="entry name" value="Kinase-like_dom_sf"/>
</dbReference>
<dbReference type="PROSITE" id="PS00107">
    <property type="entry name" value="PROTEIN_KINASE_ATP"/>
    <property type="match status" value="1"/>
</dbReference>
<comment type="caution">
    <text evidence="12">The sequence shown here is derived from an EMBL/GenBank/DDBJ whole genome shotgun (WGS) entry which is preliminary data.</text>
</comment>
<feature type="binding site" evidence="9">
    <location>
        <position position="125"/>
    </location>
    <ligand>
        <name>ATP</name>
        <dbReference type="ChEBI" id="CHEBI:30616"/>
    </ligand>
</feature>
<name>A0A1I4BVQ2_9HYPH</name>
<evidence type="ECO:0000256" key="10">
    <source>
        <dbReference type="SAM" id="MobiDB-lite"/>
    </source>
</evidence>
<dbReference type="Gene3D" id="1.10.510.10">
    <property type="entry name" value="Transferase(Phosphotransferase) domain 1"/>
    <property type="match status" value="1"/>
</dbReference>
<feature type="compositionally biased region" description="Polar residues" evidence="10">
    <location>
        <begin position="74"/>
        <end position="86"/>
    </location>
</feature>
<evidence type="ECO:0000256" key="7">
    <source>
        <dbReference type="ARBA" id="ARBA00047899"/>
    </source>
</evidence>
<evidence type="ECO:0000313" key="13">
    <source>
        <dbReference type="Proteomes" id="UP000199598"/>
    </source>
</evidence>
<evidence type="ECO:0000313" key="12">
    <source>
        <dbReference type="EMBL" id="SFK72745.1"/>
    </source>
</evidence>
<evidence type="ECO:0000256" key="6">
    <source>
        <dbReference type="ARBA" id="ARBA00022840"/>
    </source>
</evidence>
<dbReference type="PROSITE" id="PS50011">
    <property type="entry name" value="PROTEIN_KINASE_DOM"/>
    <property type="match status" value="1"/>
</dbReference>
<feature type="compositionally biased region" description="Polar residues" evidence="10">
    <location>
        <begin position="42"/>
        <end position="67"/>
    </location>
</feature>
<dbReference type="InterPro" id="IPR050629">
    <property type="entry name" value="STE20/SPS1-PAK"/>
</dbReference>
<reference evidence="12 13" key="1">
    <citation type="submission" date="2016-10" db="EMBL/GenBank/DDBJ databases">
        <authorList>
            <person name="Varghese N."/>
            <person name="Submissions S."/>
        </authorList>
    </citation>
    <scope>NUCLEOTIDE SEQUENCE [LARGE SCALE GENOMIC DNA]</scope>
    <source>
        <strain evidence="12 13">DSM 16392</strain>
    </source>
</reference>
<organism evidence="12 13">
    <name type="scientific">Pseudovibrio ascidiaceicola</name>
    <dbReference type="NCBI Taxonomy" id="285279"/>
    <lineage>
        <taxon>Bacteria</taxon>
        <taxon>Pseudomonadati</taxon>
        <taxon>Pseudomonadota</taxon>
        <taxon>Alphaproteobacteria</taxon>
        <taxon>Hyphomicrobiales</taxon>
        <taxon>Stappiaceae</taxon>
        <taxon>Pseudovibrio</taxon>
    </lineage>
</organism>
<feature type="compositionally biased region" description="Polar residues" evidence="10">
    <location>
        <begin position="1"/>
        <end position="29"/>
    </location>
</feature>
<evidence type="ECO:0000256" key="8">
    <source>
        <dbReference type="ARBA" id="ARBA00048679"/>
    </source>
</evidence>
<dbReference type="GO" id="GO:0004674">
    <property type="term" value="F:protein serine/threonine kinase activity"/>
    <property type="evidence" value="ECO:0007669"/>
    <property type="project" value="UniProtKB-KW"/>
</dbReference>
<feature type="region of interest" description="Disordered" evidence="10">
    <location>
        <begin position="1"/>
        <end position="90"/>
    </location>
</feature>
<keyword evidence="13" id="KW-1185">Reference proteome</keyword>
<keyword evidence="4 9" id="KW-0547">Nucleotide-binding</keyword>
<comment type="similarity">
    <text evidence="1">Belongs to the protein kinase superfamily. STE Ser/Thr protein kinase family. STE20 subfamily.</text>
</comment>
<dbReference type="PANTHER" id="PTHR48012">
    <property type="entry name" value="STERILE20-LIKE KINASE, ISOFORM B-RELATED"/>
    <property type="match status" value="1"/>
</dbReference>
<dbReference type="Pfam" id="PF00069">
    <property type="entry name" value="Pkinase"/>
    <property type="match status" value="1"/>
</dbReference>
<keyword evidence="3" id="KW-0808">Transferase</keyword>
<gene>
    <name evidence="12" type="ORF">SAMN04488518_108188</name>
</gene>
<keyword evidence="6 9" id="KW-0067">ATP-binding</keyword>
<dbReference type="SMART" id="SM00220">
    <property type="entry name" value="S_TKc"/>
    <property type="match status" value="1"/>
</dbReference>
<dbReference type="EMBL" id="FOSK01000008">
    <property type="protein sequence ID" value="SFK72745.1"/>
    <property type="molecule type" value="Genomic_DNA"/>
</dbReference>
<accession>A0A1I4BVQ2</accession>
<dbReference type="InterPro" id="IPR000719">
    <property type="entry name" value="Prot_kinase_dom"/>
</dbReference>
<dbReference type="InterPro" id="IPR008271">
    <property type="entry name" value="Ser/Thr_kinase_AS"/>
</dbReference>
<dbReference type="SUPFAM" id="SSF56112">
    <property type="entry name" value="Protein kinase-like (PK-like)"/>
    <property type="match status" value="1"/>
</dbReference>
<dbReference type="PROSITE" id="PS00108">
    <property type="entry name" value="PROTEIN_KINASE_ST"/>
    <property type="match status" value="1"/>
</dbReference>
<sequence length="430" mass="46348">MHSVNSPKHTPVDQSQLQNDVSAQQNSAPKKSEKLEARGVSVETQKGSTPPSTSNTKPLDTASTETLANRIKPPSQTSSESVTQEASPPFEADRTALEQNAKRLGAGAYGEVYLVKQDGKSFAFKVASTEAGWQALQQEAQVYGKLAEIGPHDNVVKSMGIVEVQGVQGLALEYVEGHEAGKLFTTAEKLYTDNKLSHSQYWGTVQFIMRDVLSGVQHLAQAGISHSDIKGGNLLYDKESQAIKIVDLGNAAKIGVDPVAVGTPDHSAPEALLSLPQKDADKPRANEKQDTFAVGQMTYRAGEHAENLFGAQNTGDPATLSYSMHSKLRDIERRGETIEYQAINQADDPAVAGTPGHFGKGGGETAYVEFVNISTLLDIDVRGTAEELLKTNFISDPLCQPDEARQVISGLMTKMEEDHKAELAAFMQQT</sequence>
<keyword evidence="2 12" id="KW-0723">Serine/threonine-protein kinase</keyword>
<evidence type="ECO:0000256" key="1">
    <source>
        <dbReference type="ARBA" id="ARBA00008874"/>
    </source>
</evidence>